<dbReference type="EMBL" id="ABOU02000055">
    <property type="protein sequence ID" value="EDY31495.1"/>
    <property type="molecule type" value="Genomic_DNA"/>
</dbReference>
<name>B5CT73_9FIRM</name>
<comment type="caution">
    <text evidence="1">The sequence shown here is derived from an EMBL/GenBank/DDBJ whole genome shotgun (WGS) entry which is preliminary data.</text>
</comment>
<reference evidence="1 2" key="1">
    <citation type="submission" date="2008-08" db="EMBL/GenBank/DDBJ databases">
        <title>Draft genome sequence of Ruminococcus lactaris ATCC 29176.</title>
        <authorList>
            <person name="Sudarsanam P."/>
            <person name="Ley R."/>
            <person name="Guruge J."/>
            <person name="Turnbaugh P.J."/>
            <person name="Mahowald M."/>
            <person name="Liep D."/>
            <person name="Gordon J."/>
        </authorList>
    </citation>
    <scope>NUCLEOTIDE SEQUENCE [LARGE SCALE GENOMIC DNA]</scope>
    <source>
        <strain evidence="1 2">ATCC 29176</strain>
    </source>
</reference>
<protein>
    <submittedName>
        <fullName evidence="1">Uncharacterized protein</fullName>
    </submittedName>
</protein>
<evidence type="ECO:0000313" key="1">
    <source>
        <dbReference type="EMBL" id="EDY31495.1"/>
    </source>
</evidence>
<dbReference type="HOGENOM" id="CLU_3257426_0_0_9"/>
<reference evidence="1 2" key="2">
    <citation type="submission" date="2008-08" db="EMBL/GenBank/DDBJ databases">
        <authorList>
            <person name="Fulton L."/>
            <person name="Clifton S."/>
            <person name="Fulton B."/>
            <person name="Xu J."/>
            <person name="Minx P."/>
            <person name="Pepin K.H."/>
            <person name="Johnson M."/>
            <person name="Bhonagiri V."/>
            <person name="Nash W.E."/>
            <person name="Mardis E.R."/>
            <person name="Wilson R.K."/>
        </authorList>
    </citation>
    <scope>NUCLEOTIDE SEQUENCE [LARGE SCALE GENOMIC DNA]</scope>
    <source>
        <strain evidence="1 2">ATCC 29176</strain>
    </source>
</reference>
<dbReference type="Proteomes" id="UP000003254">
    <property type="component" value="Unassembled WGS sequence"/>
</dbReference>
<evidence type="ECO:0000313" key="2">
    <source>
        <dbReference type="Proteomes" id="UP000003254"/>
    </source>
</evidence>
<gene>
    <name evidence="1" type="ORF">RUMLAC_02696</name>
</gene>
<proteinExistence type="predicted"/>
<sequence>MSRSGQMKIDRGGFFNPGTGRDKFFLIRGFSMERFFAIIRGS</sequence>
<organism evidence="1 2">
    <name type="scientific">[Ruminococcus] lactaris ATCC 29176</name>
    <dbReference type="NCBI Taxonomy" id="471875"/>
    <lineage>
        <taxon>Bacteria</taxon>
        <taxon>Bacillati</taxon>
        <taxon>Bacillota</taxon>
        <taxon>Clostridia</taxon>
        <taxon>Lachnospirales</taxon>
        <taxon>Lachnospiraceae</taxon>
        <taxon>Mediterraneibacter</taxon>
    </lineage>
</organism>
<accession>B5CT73</accession>
<keyword evidence="2" id="KW-1185">Reference proteome</keyword>
<dbReference type="AlphaFoldDB" id="B5CT73"/>